<dbReference type="AlphaFoldDB" id="A0A9J5ZCB7"/>
<accession>A0A9J5ZCB7</accession>
<dbReference type="PANTHER" id="PTHR34427">
    <property type="entry name" value="DUF4283 DOMAIN PROTEIN"/>
    <property type="match status" value="1"/>
</dbReference>
<protein>
    <recommendedName>
        <fullName evidence="1">DUF4283 domain-containing protein</fullName>
    </recommendedName>
</protein>
<evidence type="ECO:0000313" key="2">
    <source>
        <dbReference type="EMBL" id="KAG5610290.1"/>
    </source>
</evidence>
<dbReference type="Pfam" id="PF14111">
    <property type="entry name" value="DUF4283"/>
    <property type="match status" value="1"/>
</dbReference>
<evidence type="ECO:0000259" key="1">
    <source>
        <dbReference type="Pfam" id="PF14111"/>
    </source>
</evidence>
<dbReference type="PANTHER" id="PTHR34427:SF10">
    <property type="entry name" value="DUF4283 DOMAIN-CONTAINING PROTEIN"/>
    <property type="match status" value="1"/>
</dbReference>
<evidence type="ECO:0000313" key="3">
    <source>
        <dbReference type="Proteomes" id="UP000824120"/>
    </source>
</evidence>
<dbReference type="OrthoDB" id="1743559at2759"/>
<dbReference type="Proteomes" id="UP000824120">
    <property type="component" value="Chromosome 4"/>
</dbReference>
<reference evidence="2 3" key="1">
    <citation type="submission" date="2020-09" db="EMBL/GenBank/DDBJ databases">
        <title>De no assembly of potato wild relative species, Solanum commersonii.</title>
        <authorList>
            <person name="Cho K."/>
        </authorList>
    </citation>
    <scope>NUCLEOTIDE SEQUENCE [LARGE SCALE GENOMIC DNA]</scope>
    <source>
        <strain evidence="2">LZ3.2</strain>
        <tissue evidence="2">Leaf</tissue>
    </source>
</reference>
<sequence>MKNNIMYFAMGFKSFHNSRSCARGESWYDWIERGRKRMSRPSFSQNTMEWLCRTLKEASKVKGNSVCRWKRQELSTQLFCARNFNNRGRYISIISVQGKNRAVLIIPETAFNVGWWDLANKIEKFIYYKNTRITNKTPTLVDKKIPYGETLRKSKWTLRGIEAATTKQDGDIIRIDSDTNLSQNETLSRSLYGQVTTNGSDSPTLSEIRRWANLIWNQTHGLNIYDMGKNCFLFEFASMEAAEHVLRGSWSWKKQSLQLQWWTPTVGAIQSRAAIKQTWVRLVGLPLHLWSDKVFKAVGEYCGGWIRTEEETQLRNHLKWARILVKGGGNSIPKEVRIEFEGIGYIIQIWNEAPVKFYVGEEKEIVGPAVVGNSLNQRTISGFEKPFLHWKQLYRQRSMWAAQIFLIQTRDWSRECPFKNSKKVKQDLGWDPLVHSSRSYFKTSGPKAKKISDPFQIEIEANITTPRVIEAELVLNPGTFAEACNDRVATEEQAINFQPNEDNLHWLRANNGKFTRLLDRSAAMLLPWPWKMIWKVKVPHKVACFTCKLQHDPPVRIVGACI</sequence>
<feature type="domain" description="DUF4283" evidence="1">
    <location>
        <begin position="183"/>
        <end position="267"/>
    </location>
</feature>
<name>A0A9J5ZCB7_SOLCO</name>
<dbReference type="EMBL" id="JACXVP010000004">
    <property type="protein sequence ID" value="KAG5610290.1"/>
    <property type="molecule type" value="Genomic_DNA"/>
</dbReference>
<comment type="caution">
    <text evidence="2">The sequence shown here is derived from an EMBL/GenBank/DDBJ whole genome shotgun (WGS) entry which is preliminary data.</text>
</comment>
<gene>
    <name evidence="2" type="ORF">H5410_021571</name>
</gene>
<proteinExistence type="predicted"/>
<dbReference type="InterPro" id="IPR025558">
    <property type="entry name" value="DUF4283"/>
</dbReference>
<keyword evidence="3" id="KW-1185">Reference proteome</keyword>
<organism evidence="2 3">
    <name type="scientific">Solanum commersonii</name>
    <name type="common">Commerson's wild potato</name>
    <name type="synonym">Commerson's nightshade</name>
    <dbReference type="NCBI Taxonomy" id="4109"/>
    <lineage>
        <taxon>Eukaryota</taxon>
        <taxon>Viridiplantae</taxon>
        <taxon>Streptophyta</taxon>
        <taxon>Embryophyta</taxon>
        <taxon>Tracheophyta</taxon>
        <taxon>Spermatophyta</taxon>
        <taxon>Magnoliopsida</taxon>
        <taxon>eudicotyledons</taxon>
        <taxon>Gunneridae</taxon>
        <taxon>Pentapetalae</taxon>
        <taxon>asterids</taxon>
        <taxon>lamiids</taxon>
        <taxon>Solanales</taxon>
        <taxon>Solanaceae</taxon>
        <taxon>Solanoideae</taxon>
        <taxon>Solaneae</taxon>
        <taxon>Solanum</taxon>
    </lineage>
</organism>